<sequence>MAELTGNFDCMFDAGSGERCPAAHGKKSDNLIELNFSNRDTKCSDLLLKNSVQILGVEEKLGNRAPLKIPPLRSNELD</sequence>
<accession>A0ABS5Y6L0</accession>
<keyword evidence="2" id="KW-1185">Reference proteome</keyword>
<reference evidence="1 2" key="1">
    <citation type="journal article" date="2021" name="Mar. Drugs">
        <title>Genome Reduction and Secondary Metabolism of the Marine Sponge-Associated Cyanobacterium Leptothoe.</title>
        <authorList>
            <person name="Konstantinou D."/>
            <person name="Popin R.V."/>
            <person name="Fewer D.P."/>
            <person name="Sivonen K."/>
            <person name="Gkelis S."/>
        </authorList>
    </citation>
    <scope>NUCLEOTIDE SEQUENCE [LARGE SCALE GENOMIC DNA]</scope>
    <source>
        <strain evidence="1 2">TAU-MAC 1615</strain>
    </source>
</reference>
<dbReference type="Proteomes" id="UP001196661">
    <property type="component" value="Unassembled WGS sequence"/>
</dbReference>
<protein>
    <submittedName>
        <fullName evidence="1">Uncharacterized protein</fullName>
    </submittedName>
</protein>
<dbReference type="EMBL" id="JADOER010000013">
    <property type="protein sequence ID" value="MBT9313466.1"/>
    <property type="molecule type" value="Genomic_DNA"/>
</dbReference>
<comment type="caution">
    <text evidence="1">The sequence shown here is derived from an EMBL/GenBank/DDBJ whole genome shotgun (WGS) entry which is preliminary data.</text>
</comment>
<gene>
    <name evidence="1" type="ORF">IXB28_14730</name>
</gene>
<organism evidence="1 2">
    <name type="scientific">Leptothoe kymatousa TAU-MAC 1615</name>
    <dbReference type="NCBI Taxonomy" id="2364775"/>
    <lineage>
        <taxon>Bacteria</taxon>
        <taxon>Bacillati</taxon>
        <taxon>Cyanobacteriota</taxon>
        <taxon>Cyanophyceae</taxon>
        <taxon>Nodosilineales</taxon>
        <taxon>Cymatolegaceae</taxon>
        <taxon>Leptothoe</taxon>
        <taxon>Leptothoe kymatousa</taxon>
    </lineage>
</organism>
<dbReference type="RefSeq" id="WP_215619356.1">
    <property type="nucleotide sequence ID" value="NZ_JADOER010000013.1"/>
</dbReference>
<proteinExistence type="predicted"/>
<evidence type="ECO:0000313" key="1">
    <source>
        <dbReference type="EMBL" id="MBT9313466.1"/>
    </source>
</evidence>
<evidence type="ECO:0000313" key="2">
    <source>
        <dbReference type="Proteomes" id="UP001196661"/>
    </source>
</evidence>
<name>A0ABS5Y6L0_9CYAN</name>